<evidence type="ECO:0000313" key="3">
    <source>
        <dbReference type="Proteomes" id="UP000060487"/>
    </source>
</evidence>
<keyword evidence="1" id="KW-0472">Membrane</keyword>
<keyword evidence="3" id="KW-1185">Reference proteome</keyword>
<sequence>MAEKAAGIAAVQDNRSGLADGLTTGKYSLLMNAILTIENRLMWTELAYLALNLCIILCSMGLLAYAAGKSDIHITNISVLFLIVIGEFICVHWLISSMKLQMRLKLRYFQARYLERKHGISGETFLSDEALYLNPSIGFVESPDKNERVDYPTHGATRMDGFAGAAKPRHLTWFMVSVVFFIYIALLLWVLAGMFKIL</sequence>
<feature type="transmembrane region" description="Helical" evidence="1">
    <location>
        <begin position="171"/>
        <end position="192"/>
    </location>
</feature>
<keyword evidence="1" id="KW-1133">Transmembrane helix</keyword>
<proteinExistence type="predicted"/>
<protein>
    <submittedName>
        <fullName evidence="2">Uncharacterized protein</fullName>
    </submittedName>
</protein>
<keyword evidence="1" id="KW-0812">Transmembrane</keyword>
<organism evidence="2 3">
    <name type="scientific">Candidatus Magnetominusculus xianensis</name>
    <dbReference type="NCBI Taxonomy" id="1748249"/>
    <lineage>
        <taxon>Bacteria</taxon>
        <taxon>Pseudomonadati</taxon>
        <taxon>Nitrospirota</taxon>
        <taxon>Nitrospiria</taxon>
        <taxon>Nitrospirales</taxon>
        <taxon>Nitrospiraceae</taxon>
        <taxon>Candidatus Magnetominusculus</taxon>
    </lineage>
</organism>
<accession>A0ABR5SIL0</accession>
<name>A0ABR5SIL0_9BACT</name>
<reference evidence="2 3" key="1">
    <citation type="submission" date="2015-11" db="EMBL/GenBank/DDBJ databases">
        <authorList>
            <person name="Lin W."/>
        </authorList>
    </citation>
    <scope>NUCLEOTIDE SEQUENCE [LARGE SCALE GENOMIC DNA]</scope>
    <source>
        <strain evidence="2 3">HCH-1</strain>
    </source>
</reference>
<dbReference type="EMBL" id="LNQR01000021">
    <property type="protein sequence ID" value="KWT92718.1"/>
    <property type="molecule type" value="Genomic_DNA"/>
</dbReference>
<comment type="caution">
    <text evidence="2">The sequence shown here is derived from an EMBL/GenBank/DDBJ whole genome shotgun (WGS) entry which is preliminary data.</text>
</comment>
<evidence type="ECO:0000256" key="1">
    <source>
        <dbReference type="SAM" id="Phobius"/>
    </source>
</evidence>
<gene>
    <name evidence="2" type="ORF">ASN18_0549</name>
</gene>
<feature type="transmembrane region" description="Helical" evidence="1">
    <location>
        <begin position="46"/>
        <end position="68"/>
    </location>
</feature>
<evidence type="ECO:0000313" key="2">
    <source>
        <dbReference type="EMBL" id="KWT92718.1"/>
    </source>
</evidence>
<dbReference type="Proteomes" id="UP000060487">
    <property type="component" value="Unassembled WGS sequence"/>
</dbReference>
<feature type="transmembrane region" description="Helical" evidence="1">
    <location>
        <begin position="74"/>
        <end position="95"/>
    </location>
</feature>
<dbReference type="RefSeq" id="WP_085051077.1">
    <property type="nucleotide sequence ID" value="NZ_LNQR01000021.1"/>
</dbReference>